<dbReference type="InterPro" id="IPR000286">
    <property type="entry name" value="HDACs"/>
</dbReference>
<organism evidence="3 4">
    <name type="scientific">Halomonas saccharevitans</name>
    <dbReference type="NCBI Taxonomy" id="416872"/>
    <lineage>
        <taxon>Bacteria</taxon>
        <taxon>Pseudomonadati</taxon>
        <taxon>Pseudomonadota</taxon>
        <taxon>Gammaproteobacteria</taxon>
        <taxon>Oceanospirillales</taxon>
        <taxon>Halomonadaceae</taxon>
        <taxon>Halomonas</taxon>
    </lineage>
</organism>
<dbReference type="InterPro" id="IPR023696">
    <property type="entry name" value="Ureohydrolase_dom_sf"/>
</dbReference>
<evidence type="ECO:0000259" key="2">
    <source>
        <dbReference type="Pfam" id="PF00850"/>
    </source>
</evidence>
<gene>
    <name evidence="3" type="ORF">SAMN04487956_102135</name>
</gene>
<dbReference type="OrthoDB" id="9808367at2"/>
<dbReference type="CDD" id="cd09992">
    <property type="entry name" value="HDAC_classII"/>
    <property type="match status" value="1"/>
</dbReference>
<evidence type="ECO:0000313" key="4">
    <source>
        <dbReference type="Proteomes" id="UP000199594"/>
    </source>
</evidence>
<dbReference type="PANTHER" id="PTHR10625:SF11">
    <property type="entry name" value="HISTONE DEACETYLASE 14, CHLOROPLASTIC"/>
    <property type="match status" value="1"/>
</dbReference>
<evidence type="ECO:0000256" key="1">
    <source>
        <dbReference type="ARBA" id="ARBA00005947"/>
    </source>
</evidence>
<feature type="domain" description="Histone deacetylase" evidence="2">
    <location>
        <begin position="50"/>
        <end position="336"/>
    </location>
</feature>
<dbReference type="GO" id="GO:0004407">
    <property type="term" value="F:histone deacetylase activity"/>
    <property type="evidence" value="ECO:0007669"/>
    <property type="project" value="TreeGrafter"/>
</dbReference>
<reference evidence="3 4" key="1">
    <citation type="submission" date="2016-10" db="EMBL/GenBank/DDBJ databases">
        <authorList>
            <person name="de Groot N.N."/>
        </authorList>
    </citation>
    <scope>NUCLEOTIDE SEQUENCE [LARGE SCALE GENOMIC DNA]</scope>
    <source>
        <strain evidence="3 4">CGMCC 1.6493</strain>
    </source>
</reference>
<sequence>MATTVLVYYDFRMLGHNPHGWDPERPEWTDAVKAMIELQYPYANLDTYSHPERPGRLTAIVDRLLNGPIDGLRWMLPAPASATQLERTHHAAYVAHVESLDGQSGWLAKDTTAVSPGSVTAARLSAGSGISAVEAIAADEARRAFCIVRPPGHHAPADRARGFCLYNNLAVAAAHARQALGHDRVMIWDLDMHHGNGTQDIFYDDPHVLVVDSHCAAPFYPGSGLLAETGAGAGVGYHLNVPLPMGFGNAALLEVFEQVVRPAAHAFQPELLLISTGFDCHYLDMICAMDETGYAAVTQRLCALADELCDGRLVMMLEGGYNAKALADSTYAVIDALAGNPVSALNVLPDDPGSAAVADAAAFHIESIDALSRTAKRRSPALPGLSGGPTS</sequence>
<dbReference type="EMBL" id="FPAQ01000002">
    <property type="protein sequence ID" value="SFT37238.1"/>
    <property type="molecule type" value="Genomic_DNA"/>
</dbReference>
<dbReference type="RefSeq" id="WP_089846577.1">
    <property type="nucleotide sequence ID" value="NZ_FPAQ01000002.1"/>
</dbReference>
<name>A0A1I6XFU2_9GAMM</name>
<dbReference type="Gene3D" id="3.40.800.20">
    <property type="entry name" value="Histone deacetylase domain"/>
    <property type="match status" value="1"/>
</dbReference>
<dbReference type="GO" id="GO:0005737">
    <property type="term" value="C:cytoplasm"/>
    <property type="evidence" value="ECO:0007669"/>
    <property type="project" value="TreeGrafter"/>
</dbReference>
<dbReference type="PANTHER" id="PTHR10625">
    <property type="entry name" value="HISTONE DEACETYLASE HDAC1-RELATED"/>
    <property type="match status" value="1"/>
</dbReference>
<proteinExistence type="inferred from homology"/>
<dbReference type="SUPFAM" id="SSF52768">
    <property type="entry name" value="Arginase/deacetylase"/>
    <property type="match status" value="1"/>
</dbReference>
<comment type="similarity">
    <text evidence="1">Belongs to the histone deacetylase family.</text>
</comment>
<dbReference type="InterPro" id="IPR037138">
    <property type="entry name" value="His_deacetylse_dom_sf"/>
</dbReference>
<accession>A0A1I6XFU2</accession>
<dbReference type="Proteomes" id="UP000199594">
    <property type="component" value="Unassembled WGS sequence"/>
</dbReference>
<evidence type="ECO:0000313" key="3">
    <source>
        <dbReference type="EMBL" id="SFT37238.1"/>
    </source>
</evidence>
<dbReference type="GO" id="GO:0040029">
    <property type="term" value="P:epigenetic regulation of gene expression"/>
    <property type="evidence" value="ECO:0007669"/>
    <property type="project" value="TreeGrafter"/>
</dbReference>
<dbReference type="PRINTS" id="PR01270">
    <property type="entry name" value="HDASUPER"/>
</dbReference>
<protein>
    <submittedName>
        <fullName evidence="3">Acetoin utilization deacetylase AcuC</fullName>
    </submittedName>
</protein>
<dbReference type="InterPro" id="IPR023801">
    <property type="entry name" value="His_deacetylse_dom"/>
</dbReference>
<dbReference type="Pfam" id="PF00850">
    <property type="entry name" value="Hist_deacetyl"/>
    <property type="match status" value="1"/>
</dbReference>
<dbReference type="AlphaFoldDB" id="A0A1I6XFU2"/>